<dbReference type="InterPro" id="IPR011206">
    <property type="entry name" value="Citrate_lyase_beta/mcl1/mcl2"/>
</dbReference>
<keyword evidence="5" id="KW-0456">Lyase</keyword>
<sequence>MVDVDSEPGSVTATNVPRIELNGPGWLFVPADRPERFAKAAAVSDQVVIDLEDGVRKADKGKARSLLRRSGFSPVRACLRINGLSTAHAEQDLELAREMGFGSIMVPMAESHQPFSQLADFSVIALVETARGVVDSDRIAAHPDVDALALGTADLQLDLGAHATAGTAGVFEDLLAYARATLLFAGRAHHLPVIDSVHTTVADYAGLRRAAAVASAYGMDGKLAIHPKQIEIIRTEFTPSESEVAWASAVVSEAESRAAGAFVLDGEIIDEVIIRKAERLLSQVK</sequence>
<comment type="cofactor">
    <cofactor evidence="1">
        <name>Mg(2+)</name>
        <dbReference type="ChEBI" id="CHEBI:18420"/>
    </cofactor>
</comment>
<dbReference type="EMBL" id="CP093443">
    <property type="protein sequence ID" value="UVI36321.1"/>
    <property type="molecule type" value="Genomic_DNA"/>
</dbReference>
<dbReference type="PANTHER" id="PTHR32308">
    <property type="entry name" value="LYASE BETA SUBUNIT, PUTATIVE (AFU_ORTHOLOGUE AFUA_4G13030)-RELATED"/>
    <property type="match status" value="1"/>
</dbReference>
<evidence type="ECO:0000256" key="3">
    <source>
        <dbReference type="ARBA" id="ARBA00022842"/>
    </source>
</evidence>
<dbReference type="GO" id="GO:0016829">
    <property type="term" value="F:lyase activity"/>
    <property type="evidence" value="ECO:0007669"/>
    <property type="project" value="UniProtKB-KW"/>
</dbReference>
<evidence type="ECO:0000256" key="2">
    <source>
        <dbReference type="ARBA" id="ARBA00022723"/>
    </source>
</evidence>
<evidence type="ECO:0000313" key="6">
    <source>
        <dbReference type="Proteomes" id="UP001064879"/>
    </source>
</evidence>
<proteinExistence type="predicted"/>
<feature type="domain" description="HpcH/HpaI aldolase/citrate lyase" evidence="4">
    <location>
        <begin position="27"/>
        <end position="227"/>
    </location>
</feature>
<dbReference type="InterPro" id="IPR005000">
    <property type="entry name" value="Aldolase/citrate-lyase_domain"/>
</dbReference>
<dbReference type="PIRSF" id="PIRSF015582">
    <property type="entry name" value="Cit_lyase_B"/>
    <property type="match status" value="1"/>
</dbReference>
<name>A0ABY5STG7_9MICO</name>
<reference evidence="5" key="1">
    <citation type="submission" date="2022-03" db="EMBL/GenBank/DDBJ databases">
        <title>Brevibacterium spongiae sp. nov., isolated from marine sponge.</title>
        <authorList>
            <person name="Li Z."/>
            <person name="Zhang M."/>
        </authorList>
    </citation>
    <scope>NUCLEOTIDE SEQUENCE</scope>
    <source>
        <strain evidence="5">WHS-Z9</strain>
    </source>
</reference>
<dbReference type="InterPro" id="IPR015813">
    <property type="entry name" value="Pyrv/PenolPyrv_kinase-like_dom"/>
</dbReference>
<evidence type="ECO:0000256" key="1">
    <source>
        <dbReference type="ARBA" id="ARBA00001946"/>
    </source>
</evidence>
<dbReference type="PANTHER" id="PTHR32308:SF10">
    <property type="entry name" value="CITRATE LYASE SUBUNIT BETA"/>
    <property type="match status" value="1"/>
</dbReference>
<evidence type="ECO:0000259" key="4">
    <source>
        <dbReference type="Pfam" id="PF03328"/>
    </source>
</evidence>
<dbReference type="Proteomes" id="UP001064879">
    <property type="component" value="Chromosome"/>
</dbReference>
<organism evidence="5 6">
    <name type="scientific">Brevibacterium spongiae</name>
    <dbReference type="NCBI Taxonomy" id="2909672"/>
    <lineage>
        <taxon>Bacteria</taxon>
        <taxon>Bacillati</taxon>
        <taxon>Actinomycetota</taxon>
        <taxon>Actinomycetes</taxon>
        <taxon>Micrococcales</taxon>
        <taxon>Brevibacteriaceae</taxon>
        <taxon>Brevibacterium</taxon>
    </lineage>
</organism>
<keyword evidence="3" id="KW-0460">Magnesium</keyword>
<dbReference type="RefSeq" id="WP_265418922.1">
    <property type="nucleotide sequence ID" value="NZ_CP093443.1"/>
</dbReference>
<dbReference type="InterPro" id="IPR040442">
    <property type="entry name" value="Pyrv_kinase-like_dom_sf"/>
</dbReference>
<dbReference type="SUPFAM" id="SSF51621">
    <property type="entry name" value="Phosphoenolpyruvate/pyruvate domain"/>
    <property type="match status" value="1"/>
</dbReference>
<dbReference type="Pfam" id="PF03328">
    <property type="entry name" value="HpcH_HpaI"/>
    <property type="match status" value="1"/>
</dbReference>
<keyword evidence="6" id="KW-1185">Reference proteome</keyword>
<protein>
    <submittedName>
        <fullName evidence="5">CoA ester lyase</fullName>
    </submittedName>
</protein>
<keyword evidence="2" id="KW-0479">Metal-binding</keyword>
<evidence type="ECO:0000313" key="5">
    <source>
        <dbReference type="EMBL" id="UVI36321.1"/>
    </source>
</evidence>
<dbReference type="Gene3D" id="3.20.20.60">
    <property type="entry name" value="Phosphoenolpyruvate-binding domains"/>
    <property type="match status" value="1"/>
</dbReference>
<gene>
    <name evidence="5" type="ORF">L1F31_01240</name>
</gene>
<accession>A0ABY5STG7</accession>